<keyword evidence="3" id="KW-1185">Reference proteome</keyword>
<protein>
    <recommendedName>
        <fullName evidence="1">Helicase MOV-10 N-terminal domain-containing protein</fullName>
    </recommendedName>
</protein>
<gene>
    <name evidence="2" type="ORF">M9458_017510</name>
</gene>
<evidence type="ECO:0000313" key="3">
    <source>
        <dbReference type="Proteomes" id="UP001529510"/>
    </source>
</evidence>
<reference evidence="2 3" key="1">
    <citation type="submission" date="2024-05" db="EMBL/GenBank/DDBJ databases">
        <title>Genome sequencing and assembly of Indian major carp, Cirrhinus mrigala (Hamilton, 1822).</title>
        <authorList>
            <person name="Mohindra V."/>
            <person name="Chowdhury L.M."/>
            <person name="Lal K."/>
            <person name="Jena J.K."/>
        </authorList>
    </citation>
    <scope>NUCLEOTIDE SEQUENCE [LARGE SCALE GENOMIC DNA]</scope>
    <source>
        <strain evidence="2">CM1030</strain>
        <tissue evidence="2">Blood</tissue>
    </source>
</reference>
<accession>A0ABD0QIG7</accession>
<name>A0ABD0QIG7_CIRMR</name>
<comment type="caution">
    <text evidence="2">The sequence shown here is derived from an EMBL/GenBank/DDBJ whole genome shotgun (WGS) entry which is preliminary data.</text>
</comment>
<feature type="domain" description="Helicase MOV-10 N-terminal" evidence="1">
    <location>
        <begin position="16"/>
        <end position="49"/>
    </location>
</feature>
<feature type="non-terminal residue" evidence="2">
    <location>
        <position position="50"/>
    </location>
</feature>
<evidence type="ECO:0000313" key="2">
    <source>
        <dbReference type="EMBL" id="KAL0185840.1"/>
    </source>
</evidence>
<organism evidence="2 3">
    <name type="scientific">Cirrhinus mrigala</name>
    <name type="common">Mrigala</name>
    <dbReference type="NCBI Taxonomy" id="683832"/>
    <lineage>
        <taxon>Eukaryota</taxon>
        <taxon>Metazoa</taxon>
        <taxon>Chordata</taxon>
        <taxon>Craniata</taxon>
        <taxon>Vertebrata</taxon>
        <taxon>Euteleostomi</taxon>
        <taxon>Actinopterygii</taxon>
        <taxon>Neopterygii</taxon>
        <taxon>Teleostei</taxon>
        <taxon>Ostariophysi</taxon>
        <taxon>Cypriniformes</taxon>
        <taxon>Cyprinidae</taxon>
        <taxon>Labeoninae</taxon>
        <taxon>Labeonini</taxon>
        <taxon>Cirrhinus</taxon>
    </lineage>
</organism>
<dbReference type="Pfam" id="PF21632">
    <property type="entry name" value="MOV-10_N"/>
    <property type="match status" value="1"/>
</dbReference>
<sequence>MNRRNRNNYLSIAAVRAIGLDFIEMLEETNRRSITDRNILRDIYNEEFRD</sequence>
<dbReference type="AlphaFoldDB" id="A0ABD0QIG7"/>
<proteinExistence type="predicted"/>
<evidence type="ECO:0000259" key="1">
    <source>
        <dbReference type="Pfam" id="PF21632"/>
    </source>
</evidence>
<dbReference type="EMBL" id="JAMKFB020000008">
    <property type="protein sequence ID" value="KAL0185840.1"/>
    <property type="molecule type" value="Genomic_DNA"/>
</dbReference>
<dbReference type="InterPro" id="IPR049075">
    <property type="entry name" value="MOV-10_N"/>
</dbReference>
<dbReference type="Proteomes" id="UP001529510">
    <property type="component" value="Unassembled WGS sequence"/>
</dbReference>